<keyword evidence="3" id="KW-0804">Transcription</keyword>
<dbReference type="KEGG" id="gps:C427_3312"/>
<organism evidence="5 6">
    <name type="scientific">Paraglaciecola psychrophila 170</name>
    <dbReference type="NCBI Taxonomy" id="1129794"/>
    <lineage>
        <taxon>Bacteria</taxon>
        <taxon>Pseudomonadati</taxon>
        <taxon>Pseudomonadota</taxon>
        <taxon>Gammaproteobacteria</taxon>
        <taxon>Alteromonadales</taxon>
        <taxon>Alteromonadaceae</taxon>
        <taxon>Paraglaciecola</taxon>
    </lineage>
</organism>
<dbReference type="STRING" id="1129794.C427_3312"/>
<dbReference type="SUPFAM" id="SSF47413">
    <property type="entry name" value="lambda repressor-like DNA-binding domains"/>
    <property type="match status" value="1"/>
</dbReference>
<keyword evidence="1" id="KW-0805">Transcription regulation</keyword>
<accession>K7AS36</accession>
<protein>
    <submittedName>
        <fullName evidence="5">Helix-turn-helix domain-containing protein</fullName>
    </submittedName>
</protein>
<dbReference type="eggNOG" id="COG2944">
    <property type="taxonomic scope" value="Bacteria"/>
</dbReference>
<keyword evidence="6" id="KW-1185">Reference proteome</keyword>
<dbReference type="PANTHER" id="PTHR36511">
    <property type="entry name" value="MERR FAMILY BACTERIAL REGULATORY PROTEIN"/>
    <property type="match status" value="1"/>
</dbReference>
<evidence type="ECO:0000313" key="6">
    <source>
        <dbReference type="Proteomes" id="UP000011864"/>
    </source>
</evidence>
<keyword evidence="2" id="KW-0238">DNA-binding</keyword>
<sequence>MRLVDWLQFLLQKRWRIIMSNVFESIAKGLQEAIELNDGKKVAAKTHRPPHVDVAEIRHGLGLTQMEFASKFCISVSTLRHWERGDRNPHGPALALLNVVAREPQAVIRALG</sequence>
<dbReference type="CDD" id="cd00093">
    <property type="entry name" value="HTH_XRE"/>
    <property type="match status" value="1"/>
</dbReference>
<dbReference type="GO" id="GO:0003677">
    <property type="term" value="F:DNA binding"/>
    <property type="evidence" value="ECO:0007669"/>
    <property type="project" value="UniProtKB-KW"/>
</dbReference>
<dbReference type="PROSITE" id="PS50943">
    <property type="entry name" value="HTH_CROC1"/>
    <property type="match status" value="1"/>
</dbReference>
<dbReference type="InterPro" id="IPR010982">
    <property type="entry name" value="Lambda_DNA-bd_dom_sf"/>
</dbReference>
<feature type="domain" description="HTH cro/C1-type" evidence="4">
    <location>
        <begin position="54"/>
        <end position="89"/>
    </location>
</feature>
<dbReference type="InterPro" id="IPR001387">
    <property type="entry name" value="Cro/C1-type_HTH"/>
</dbReference>
<gene>
    <name evidence="5" type="ORF">C427_3312</name>
</gene>
<dbReference type="HOGENOM" id="CLU_144725_3_2_6"/>
<evidence type="ECO:0000256" key="2">
    <source>
        <dbReference type="ARBA" id="ARBA00023125"/>
    </source>
</evidence>
<reference evidence="5 6" key="1">
    <citation type="journal article" date="2013" name="Genome Announc.">
        <title>Complete Genome Sequence of Glaciecola psychrophila Strain 170T.</title>
        <authorList>
            <person name="Yin J."/>
            <person name="Chen J."/>
            <person name="Liu G."/>
            <person name="Yu Y."/>
            <person name="Song L."/>
            <person name="Wang X."/>
            <person name="Qu X."/>
        </authorList>
    </citation>
    <scope>NUCLEOTIDE SEQUENCE [LARGE SCALE GENOMIC DNA]</scope>
    <source>
        <strain evidence="5 6">170</strain>
    </source>
</reference>
<evidence type="ECO:0000313" key="5">
    <source>
        <dbReference type="EMBL" id="AGH45421.1"/>
    </source>
</evidence>
<dbReference type="SMART" id="SM00530">
    <property type="entry name" value="HTH_XRE"/>
    <property type="match status" value="1"/>
</dbReference>
<evidence type="ECO:0000256" key="3">
    <source>
        <dbReference type="ARBA" id="ARBA00023163"/>
    </source>
</evidence>
<name>K7AS36_9ALTE</name>
<evidence type="ECO:0000259" key="4">
    <source>
        <dbReference type="PROSITE" id="PS50943"/>
    </source>
</evidence>
<dbReference type="Proteomes" id="UP000011864">
    <property type="component" value="Chromosome"/>
</dbReference>
<dbReference type="Gene3D" id="1.10.260.40">
    <property type="entry name" value="lambda repressor-like DNA-binding domains"/>
    <property type="match status" value="1"/>
</dbReference>
<dbReference type="AlphaFoldDB" id="K7AS36"/>
<dbReference type="Pfam" id="PF01381">
    <property type="entry name" value="HTH_3"/>
    <property type="match status" value="1"/>
</dbReference>
<dbReference type="InterPro" id="IPR052359">
    <property type="entry name" value="HTH-type_reg/antitoxin"/>
</dbReference>
<dbReference type="PANTHER" id="PTHR36511:SF4">
    <property type="entry name" value="ANTITOXIN MQSA"/>
    <property type="match status" value="1"/>
</dbReference>
<dbReference type="EMBL" id="CP003837">
    <property type="protein sequence ID" value="AGH45421.1"/>
    <property type="molecule type" value="Genomic_DNA"/>
</dbReference>
<evidence type="ECO:0000256" key="1">
    <source>
        <dbReference type="ARBA" id="ARBA00023015"/>
    </source>
</evidence>
<proteinExistence type="predicted"/>
<dbReference type="PATRIC" id="fig|1129794.4.peg.3292"/>